<dbReference type="Gene3D" id="3.40.50.2000">
    <property type="entry name" value="Glycogen Phosphorylase B"/>
    <property type="match status" value="2"/>
</dbReference>
<organism evidence="4 5">
    <name type="scientific">Terrabacter lapilli</name>
    <dbReference type="NCBI Taxonomy" id="436231"/>
    <lineage>
        <taxon>Bacteria</taxon>
        <taxon>Bacillati</taxon>
        <taxon>Actinomycetota</taxon>
        <taxon>Actinomycetes</taxon>
        <taxon>Micrococcales</taxon>
        <taxon>Intrasporangiaceae</taxon>
        <taxon>Terrabacter</taxon>
    </lineage>
</organism>
<dbReference type="Pfam" id="PF13692">
    <property type="entry name" value="Glyco_trans_1_4"/>
    <property type="match status" value="1"/>
</dbReference>
<accession>A0ABP5DZI2</accession>
<evidence type="ECO:0000256" key="2">
    <source>
        <dbReference type="ARBA" id="ARBA00022679"/>
    </source>
</evidence>
<keyword evidence="1" id="KW-0328">Glycosyltransferase</keyword>
<protein>
    <recommendedName>
        <fullName evidence="3">Glycosyltransferase subfamily 4-like N-terminal domain-containing protein</fullName>
    </recommendedName>
</protein>
<gene>
    <name evidence="4" type="ORF">GCM10009817_33540</name>
</gene>
<dbReference type="PANTHER" id="PTHR12526">
    <property type="entry name" value="GLYCOSYLTRANSFERASE"/>
    <property type="match status" value="1"/>
</dbReference>
<dbReference type="SUPFAM" id="SSF53756">
    <property type="entry name" value="UDP-Glycosyltransferase/glycogen phosphorylase"/>
    <property type="match status" value="1"/>
</dbReference>
<keyword evidence="5" id="KW-1185">Reference proteome</keyword>
<evidence type="ECO:0000256" key="1">
    <source>
        <dbReference type="ARBA" id="ARBA00022676"/>
    </source>
</evidence>
<evidence type="ECO:0000259" key="3">
    <source>
        <dbReference type="Pfam" id="PF13439"/>
    </source>
</evidence>
<evidence type="ECO:0000313" key="5">
    <source>
        <dbReference type="Proteomes" id="UP001500013"/>
    </source>
</evidence>
<feature type="domain" description="Glycosyltransferase subfamily 4-like N-terminal" evidence="3">
    <location>
        <begin position="19"/>
        <end position="192"/>
    </location>
</feature>
<dbReference type="Proteomes" id="UP001500013">
    <property type="component" value="Unassembled WGS sequence"/>
</dbReference>
<dbReference type="InterPro" id="IPR028098">
    <property type="entry name" value="Glyco_trans_4-like_N"/>
</dbReference>
<name>A0ABP5DZI2_9MICO</name>
<dbReference type="Pfam" id="PF13439">
    <property type="entry name" value="Glyco_transf_4"/>
    <property type="match status" value="1"/>
</dbReference>
<dbReference type="EMBL" id="BAAAPU010000009">
    <property type="protein sequence ID" value="GAA1989101.1"/>
    <property type="molecule type" value="Genomic_DNA"/>
</dbReference>
<dbReference type="PANTHER" id="PTHR12526:SF510">
    <property type="entry name" value="D-INOSITOL 3-PHOSPHATE GLYCOSYLTRANSFERASE"/>
    <property type="match status" value="1"/>
</dbReference>
<keyword evidence="2" id="KW-0808">Transferase</keyword>
<sequence>MAAPPHLLVVATNFAETHGGVQAHLAELLPRLVRRGVAVTVAYLGDRTEPYALDGVTAVPLRRRVDLKDVIGLPGPLQWAAFVRQVKRGGLPAGPVTAVSTHTRFFPMSALGVRLGRRLGVPVLHTEHGAGSVVTGSPLLELGSRGVDATMGRWVLRNADRVVAVSAQAAGFVRELAGVDPLLIPNGIDVDRWLGAEPGARTTAGPRPLVFVGRVVAEKGWQDFLEVARVVRERTGVAREVHVVGDGPDLPAARQVAQAAGLEVRWHGRLGPDAIRRVLEGTVYVNPSVAAEGFQLTQLEALLAGAAVVGYDVGVARELEASAVGDVVVVPRGDRGGLADAALAAVGRAPSPPTRAEVMRWDWGTVADDYAALLTSTGSR</sequence>
<comment type="caution">
    <text evidence="4">The sequence shown here is derived from an EMBL/GenBank/DDBJ whole genome shotgun (WGS) entry which is preliminary data.</text>
</comment>
<dbReference type="CDD" id="cd03801">
    <property type="entry name" value="GT4_PimA-like"/>
    <property type="match status" value="1"/>
</dbReference>
<proteinExistence type="predicted"/>
<reference evidence="5" key="1">
    <citation type="journal article" date="2019" name="Int. J. Syst. Evol. Microbiol.">
        <title>The Global Catalogue of Microorganisms (GCM) 10K type strain sequencing project: providing services to taxonomists for standard genome sequencing and annotation.</title>
        <authorList>
            <consortium name="The Broad Institute Genomics Platform"/>
            <consortium name="The Broad Institute Genome Sequencing Center for Infectious Disease"/>
            <person name="Wu L."/>
            <person name="Ma J."/>
        </authorList>
    </citation>
    <scope>NUCLEOTIDE SEQUENCE [LARGE SCALE GENOMIC DNA]</scope>
    <source>
        <strain evidence="5">JCM 15628</strain>
    </source>
</reference>
<dbReference type="RefSeq" id="WP_344065167.1">
    <property type="nucleotide sequence ID" value="NZ_BAAAPU010000009.1"/>
</dbReference>
<evidence type="ECO:0000313" key="4">
    <source>
        <dbReference type="EMBL" id="GAA1989101.1"/>
    </source>
</evidence>